<comment type="caution">
    <text evidence="2">The sequence shown here is derived from an EMBL/GenBank/DDBJ whole genome shotgun (WGS) entry which is preliminary data.</text>
</comment>
<sequence length="238" mass="26026">MGSPVKQLHLKKVQSMKKPLFVLMMLAASAAAHAHYVWIERDATGPVRAYFGEWENDKIEKSGAALDRIASPLAFAGDARQALKIDRRADHLEIQTSSAEDVTLVESGLAPREDKQAGGKTKTVFHAKNGRSSTQAKLDLDLVPAAANANQFTLMLRGAPLANTEIKVYGPPKWEKSFKTDDQGQVMIATPWAGRYVIEAIHIDPTPGEAAGEKYNRLRHVSTLSFLVNEGIAWPAGR</sequence>
<keyword evidence="1" id="KW-0732">Signal</keyword>
<dbReference type="Pfam" id="PF10670">
    <property type="entry name" value="DUF4198"/>
    <property type="match status" value="1"/>
</dbReference>
<organism evidence="2 3">
    <name type="scientific">Noviherbaspirillum sedimenti</name>
    <dbReference type="NCBI Taxonomy" id="2320865"/>
    <lineage>
        <taxon>Bacteria</taxon>
        <taxon>Pseudomonadati</taxon>
        <taxon>Pseudomonadota</taxon>
        <taxon>Betaproteobacteria</taxon>
        <taxon>Burkholderiales</taxon>
        <taxon>Oxalobacteraceae</taxon>
        <taxon>Noviherbaspirillum</taxon>
    </lineage>
</organism>
<feature type="chain" id="PRO_5017441761" evidence="1">
    <location>
        <begin position="35"/>
        <end position="238"/>
    </location>
</feature>
<feature type="signal peptide" evidence="1">
    <location>
        <begin position="1"/>
        <end position="34"/>
    </location>
</feature>
<gene>
    <name evidence="2" type="ORF">D3878_00575</name>
</gene>
<dbReference type="AlphaFoldDB" id="A0A3A3FXA2"/>
<reference evidence="3" key="1">
    <citation type="submission" date="2018-09" db="EMBL/GenBank/DDBJ databases">
        <authorList>
            <person name="Zhu H."/>
        </authorList>
    </citation>
    <scope>NUCLEOTIDE SEQUENCE [LARGE SCALE GENOMIC DNA]</scope>
    <source>
        <strain evidence="3">K1S02-23</strain>
    </source>
</reference>
<dbReference type="EMBL" id="QYUQ01000002">
    <property type="protein sequence ID" value="RJG00251.1"/>
    <property type="molecule type" value="Genomic_DNA"/>
</dbReference>
<evidence type="ECO:0000313" key="2">
    <source>
        <dbReference type="EMBL" id="RJG00251.1"/>
    </source>
</evidence>
<proteinExistence type="predicted"/>
<keyword evidence="3" id="KW-1185">Reference proteome</keyword>
<evidence type="ECO:0000313" key="3">
    <source>
        <dbReference type="Proteomes" id="UP000266327"/>
    </source>
</evidence>
<evidence type="ECO:0000256" key="1">
    <source>
        <dbReference type="SAM" id="SignalP"/>
    </source>
</evidence>
<dbReference type="InterPro" id="IPR019613">
    <property type="entry name" value="DUF4198"/>
</dbReference>
<protein>
    <submittedName>
        <fullName evidence="2">DUF4198 domain-containing protein</fullName>
    </submittedName>
</protein>
<name>A0A3A3FXA2_9BURK</name>
<accession>A0A3A3FXA2</accession>
<dbReference type="Proteomes" id="UP000266327">
    <property type="component" value="Unassembled WGS sequence"/>
</dbReference>
<dbReference type="RefSeq" id="WP_119783705.1">
    <property type="nucleotide sequence ID" value="NZ_QYUQ01000002.1"/>
</dbReference>